<reference evidence="2 3" key="1">
    <citation type="submission" date="2017-11" db="EMBL/GenBank/DDBJ databases">
        <title>De-novo sequencing of pomegranate (Punica granatum L.) genome.</title>
        <authorList>
            <person name="Akparov Z."/>
            <person name="Amiraslanov A."/>
            <person name="Hajiyeva S."/>
            <person name="Abbasov M."/>
            <person name="Kaur K."/>
            <person name="Hamwieh A."/>
            <person name="Solovyev V."/>
            <person name="Salamov A."/>
            <person name="Braich B."/>
            <person name="Kosarev P."/>
            <person name="Mahmoud A."/>
            <person name="Hajiyev E."/>
            <person name="Babayeva S."/>
            <person name="Izzatullayeva V."/>
            <person name="Mammadov A."/>
            <person name="Mammadov A."/>
            <person name="Sharifova S."/>
            <person name="Ojaghi J."/>
            <person name="Eynullazada K."/>
            <person name="Bayramov B."/>
            <person name="Abdulazimova A."/>
            <person name="Shahmuradov I."/>
        </authorList>
    </citation>
    <scope>NUCLEOTIDE SEQUENCE [LARGE SCALE GENOMIC DNA]</scope>
    <source>
        <strain evidence="3">cv. AG2017</strain>
        <tissue evidence="2">Leaf</tissue>
    </source>
</reference>
<feature type="non-terminal residue" evidence="2">
    <location>
        <position position="213"/>
    </location>
</feature>
<accession>A0A2I0I5B8</accession>
<feature type="region of interest" description="Disordered" evidence="1">
    <location>
        <begin position="153"/>
        <end position="213"/>
    </location>
</feature>
<evidence type="ECO:0000313" key="2">
    <source>
        <dbReference type="EMBL" id="PKI39013.1"/>
    </source>
</evidence>
<feature type="compositionally biased region" description="Polar residues" evidence="1">
    <location>
        <begin position="153"/>
        <end position="162"/>
    </location>
</feature>
<dbReference type="Proteomes" id="UP000233551">
    <property type="component" value="Unassembled WGS sequence"/>
</dbReference>
<dbReference type="EMBL" id="PGOL01003928">
    <property type="protein sequence ID" value="PKI39013.1"/>
    <property type="molecule type" value="Genomic_DNA"/>
</dbReference>
<organism evidence="2 3">
    <name type="scientific">Punica granatum</name>
    <name type="common">Pomegranate</name>
    <dbReference type="NCBI Taxonomy" id="22663"/>
    <lineage>
        <taxon>Eukaryota</taxon>
        <taxon>Viridiplantae</taxon>
        <taxon>Streptophyta</taxon>
        <taxon>Embryophyta</taxon>
        <taxon>Tracheophyta</taxon>
        <taxon>Spermatophyta</taxon>
        <taxon>Magnoliopsida</taxon>
        <taxon>eudicotyledons</taxon>
        <taxon>Gunneridae</taxon>
        <taxon>Pentapetalae</taxon>
        <taxon>rosids</taxon>
        <taxon>malvids</taxon>
        <taxon>Myrtales</taxon>
        <taxon>Lythraceae</taxon>
        <taxon>Punica</taxon>
    </lineage>
</organism>
<feature type="compositionally biased region" description="Polar residues" evidence="1">
    <location>
        <begin position="106"/>
        <end position="117"/>
    </location>
</feature>
<feature type="compositionally biased region" description="Polar residues" evidence="1">
    <location>
        <begin position="183"/>
        <end position="201"/>
    </location>
</feature>
<name>A0A2I0I5B8_PUNGR</name>
<keyword evidence="3" id="KW-1185">Reference proteome</keyword>
<feature type="region of interest" description="Disordered" evidence="1">
    <location>
        <begin position="106"/>
        <end position="128"/>
    </location>
</feature>
<sequence length="213" mass="22774">MRIWRTLRPVDHAYIQGIIGDVVMLTETPRKESERGFRQRRKFGAPGATTIFGESHDHTDHRSCLLSPASTAPTSVDLLFSPTGPATDDLTVIRPLYACPRSTLSTQAPDVENSSAGATEPRFAGSTGRWRTELTPQAILVAACSSLSHISTTLSGRSNSTDIPRAARSAQRTETGLFELHTPTGTGANSRSNPEGSTNPSPGECRGSRTANA</sequence>
<comment type="caution">
    <text evidence="2">The sequence shown here is derived from an EMBL/GenBank/DDBJ whole genome shotgun (WGS) entry which is preliminary data.</text>
</comment>
<gene>
    <name evidence="2" type="ORF">CRG98_040596</name>
</gene>
<dbReference type="AlphaFoldDB" id="A0A2I0I5B8"/>
<evidence type="ECO:0000313" key="3">
    <source>
        <dbReference type="Proteomes" id="UP000233551"/>
    </source>
</evidence>
<proteinExistence type="predicted"/>
<protein>
    <submittedName>
        <fullName evidence="2">Uncharacterized protein</fullName>
    </submittedName>
</protein>
<evidence type="ECO:0000256" key="1">
    <source>
        <dbReference type="SAM" id="MobiDB-lite"/>
    </source>
</evidence>